<dbReference type="Gene3D" id="3.40.228.10">
    <property type="entry name" value="Dimethylsulfoxide Reductase, domain 2"/>
    <property type="match status" value="1"/>
</dbReference>
<gene>
    <name evidence="5" type="ORF">DMP10_07890</name>
</gene>
<evidence type="ECO:0000259" key="4">
    <source>
        <dbReference type="Pfam" id="PF01568"/>
    </source>
</evidence>
<accession>A0A3N0ARF2</accession>
<comment type="caution">
    <text evidence="5">The sequence shown here is derived from an EMBL/GenBank/DDBJ whole genome shotgun (WGS) entry which is preliminary data.</text>
</comment>
<dbReference type="Gene3D" id="2.40.40.20">
    <property type="match status" value="1"/>
</dbReference>
<evidence type="ECO:0000259" key="3">
    <source>
        <dbReference type="Pfam" id="PF00384"/>
    </source>
</evidence>
<evidence type="ECO:0000256" key="1">
    <source>
        <dbReference type="ARBA" id="ARBA00010312"/>
    </source>
</evidence>
<dbReference type="InterPro" id="IPR009010">
    <property type="entry name" value="Asp_de-COase-like_dom_sf"/>
</dbReference>
<dbReference type="GO" id="GO:0043546">
    <property type="term" value="F:molybdopterin cofactor binding"/>
    <property type="evidence" value="ECO:0007669"/>
    <property type="project" value="InterPro"/>
</dbReference>
<dbReference type="Proteomes" id="UP000278327">
    <property type="component" value="Unassembled WGS sequence"/>
</dbReference>
<dbReference type="InterPro" id="IPR006656">
    <property type="entry name" value="Mopterin_OxRdtase"/>
</dbReference>
<dbReference type="Gene3D" id="3.40.50.740">
    <property type="match status" value="1"/>
</dbReference>
<dbReference type="EMBL" id="QICA01000013">
    <property type="protein sequence ID" value="RNL37422.1"/>
    <property type="molecule type" value="Genomic_DNA"/>
</dbReference>
<evidence type="ECO:0000313" key="6">
    <source>
        <dbReference type="Proteomes" id="UP000278327"/>
    </source>
</evidence>
<organism evidence="5 6">
    <name type="scientific">Adlercreutzia equolifaciens subsp. celatus DSM 18785</name>
    <dbReference type="NCBI Taxonomy" id="1121021"/>
    <lineage>
        <taxon>Bacteria</taxon>
        <taxon>Bacillati</taxon>
        <taxon>Actinomycetota</taxon>
        <taxon>Coriobacteriia</taxon>
        <taxon>Eggerthellales</taxon>
        <taxon>Eggerthellaceae</taxon>
        <taxon>Adlercreutzia</taxon>
    </lineage>
</organism>
<dbReference type="GO" id="GO:0016491">
    <property type="term" value="F:oxidoreductase activity"/>
    <property type="evidence" value="ECO:0007669"/>
    <property type="project" value="InterPro"/>
</dbReference>
<dbReference type="PANTHER" id="PTHR43742">
    <property type="entry name" value="TRIMETHYLAMINE-N-OXIDE REDUCTASE"/>
    <property type="match status" value="1"/>
</dbReference>
<reference evidence="5 6" key="1">
    <citation type="journal article" date="2019" name="Microbiol. Resour. Announc.">
        <title>Draft Genome Sequences of Type Strains of Gordonibacter faecihominis, Paraeggerthella hongkongensis, Parvibacter caecicola,Slackia equolifaciens, Slackia faecicanis, and Slackia isoflavoniconvertens.</title>
        <authorList>
            <person name="Danylec N."/>
            <person name="Stoll D.A."/>
            <person name="Dotsch A."/>
            <person name="Huch M."/>
        </authorList>
    </citation>
    <scope>NUCLEOTIDE SEQUENCE [LARGE SCALE GENOMIC DNA]</scope>
    <source>
        <strain evidence="5 6">DSM 18785</strain>
    </source>
</reference>
<evidence type="ECO:0000313" key="5">
    <source>
        <dbReference type="EMBL" id="RNL37422.1"/>
    </source>
</evidence>
<keyword evidence="6" id="KW-1185">Reference proteome</keyword>
<sequence>MASAGLLSSLGGCAEGEKMAKTGDSIPPQEEGEWKPAACWLNCGGNCYNAAYVVDGVAVRQKSDDLQDDSMEYPQQRGCLRGRSIRHMVYAPDRIRYPMKRKGWSLENPNGEQRGKDEWERISWDEALDLVAAAMKSAIEKGGNRSILWSCWGYGYTNMQNAINKLGGCTPIDDTGSAGTYARLAAVAGLPMQDMYQGNDRLDIAQNADTIVMIGCNPAWASAGAPNWYLWQAKERGAQFIMIGPSYNETADLYDARWIRVRPNTDTALLLGLAKTMLELDEADKGSVVDWDFLNRCCVGFDSDHMPAAAKTNENFFAYLRGEYDDEPKTAEWASEICGTPIEDIKWLAETLSCENNVSIMHSFSFTRRNDTDDIPQLLLCLGAMGGHIGKPGNMTGSVYHCAGGNNGSQLVMHGDPGFPAIDNPVTDMINAADAWNSVLSGRYLYQSAAFADPSTVEERDIEINLIWNCWRNALQTVIGLETGIEAFRSVPCVITQDYNFNVSAAYSDILLPVSTPWEYSGYYTYYSGKTSREWTTFPSKVIEPVGESKTDQWIGEELLKRFGEDPLSVYPHSVEQGMFNTIQGAMVITEDGTGYEPLVTITEDDLAKLGFEGKPQQGRITYDELIKQGKFQVPRKAGDSYGFIQFEAFRNDPESNPFDTVSGKIEFYSQLKADAVNAMGRSAIKPYPTYIPALHGYEEASKEGAPYPFQMYNPHYLRRAHTGFDNVPQLREVMPNPVFLNTSDARAKGIETGDTVRIFNDYASCLRQASLTERLMPGCVALPHGTWLDLAEDDSIDMSGSDNWMIAPETSGCGVSGYNSNLVNYEKWQGADLAADCEKHYNPVGGIE</sequence>
<dbReference type="InterPro" id="IPR050612">
    <property type="entry name" value="Prok_Mopterin_Oxidored"/>
</dbReference>
<keyword evidence="2" id="KW-0479">Metal-binding</keyword>
<dbReference type="GO" id="GO:0030288">
    <property type="term" value="C:outer membrane-bounded periplasmic space"/>
    <property type="evidence" value="ECO:0007669"/>
    <property type="project" value="TreeGrafter"/>
</dbReference>
<dbReference type="PANTHER" id="PTHR43742:SF3">
    <property type="entry name" value="DIMETHYL SULFOXIDE REDUCTASE DMSA"/>
    <property type="match status" value="1"/>
</dbReference>
<dbReference type="Gene3D" id="2.20.25.90">
    <property type="entry name" value="ADC-like domains"/>
    <property type="match status" value="1"/>
</dbReference>
<dbReference type="SUPFAM" id="SSF50692">
    <property type="entry name" value="ADC-like"/>
    <property type="match status" value="1"/>
</dbReference>
<feature type="domain" description="Molybdopterin dinucleotide-binding" evidence="4">
    <location>
        <begin position="710"/>
        <end position="808"/>
    </location>
</feature>
<dbReference type="AlphaFoldDB" id="A0A3N0ARF2"/>
<dbReference type="GO" id="GO:0030151">
    <property type="term" value="F:molybdenum ion binding"/>
    <property type="evidence" value="ECO:0007669"/>
    <property type="project" value="TreeGrafter"/>
</dbReference>
<dbReference type="GO" id="GO:0009055">
    <property type="term" value="F:electron transfer activity"/>
    <property type="evidence" value="ECO:0007669"/>
    <property type="project" value="TreeGrafter"/>
</dbReference>
<dbReference type="Pfam" id="PF01568">
    <property type="entry name" value="Molydop_binding"/>
    <property type="match status" value="1"/>
</dbReference>
<protein>
    <submittedName>
        <fullName evidence="5">Dimethyl sulfoxide reductase subunit A</fullName>
    </submittedName>
</protein>
<dbReference type="Pfam" id="PF00384">
    <property type="entry name" value="Molybdopterin"/>
    <property type="match status" value="1"/>
</dbReference>
<feature type="domain" description="Molybdopterin oxidoreductase" evidence="3">
    <location>
        <begin position="94"/>
        <end position="562"/>
    </location>
</feature>
<proteinExistence type="inferred from homology"/>
<dbReference type="SUPFAM" id="SSF53706">
    <property type="entry name" value="Formate dehydrogenase/DMSO reductase, domains 1-3"/>
    <property type="match status" value="1"/>
</dbReference>
<dbReference type="InterPro" id="IPR006657">
    <property type="entry name" value="MoPterin_dinucl-bd_dom"/>
</dbReference>
<dbReference type="GO" id="GO:0009061">
    <property type="term" value="P:anaerobic respiration"/>
    <property type="evidence" value="ECO:0007669"/>
    <property type="project" value="TreeGrafter"/>
</dbReference>
<comment type="similarity">
    <text evidence="1">Belongs to the prokaryotic molybdopterin-containing oxidoreductase family.</text>
</comment>
<evidence type="ECO:0000256" key="2">
    <source>
        <dbReference type="ARBA" id="ARBA00022723"/>
    </source>
</evidence>
<name>A0A3N0ARF2_9ACTN</name>